<protein>
    <submittedName>
        <fullName evidence="2 4">Uncharacterized protein</fullName>
    </submittedName>
</protein>
<feature type="region of interest" description="Disordered" evidence="1">
    <location>
        <begin position="140"/>
        <end position="161"/>
    </location>
</feature>
<keyword evidence="3" id="KW-1185">Reference proteome</keyword>
<feature type="compositionally biased region" description="Basic and acidic residues" evidence="1">
    <location>
        <begin position="151"/>
        <end position="160"/>
    </location>
</feature>
<reference evidence="4" key="3">
    <citation type="submission" date="2025-04" db="UniProtKB">
        <authorList>
            <consortium name="RefSeq"/>
        </authorList>
    </citation>
    <scope>IDENTIFICATION</scope>
    <source>
        <strain evidence="4">CBS 304.34</strain>
    </source>
</reference>
<evidence type="ECO:0000313" key="2">
    <source>
        <dbReference type="EMBL" id="KAF2801428.1"/>
    </source>
</evidence>
<reference evidence="2 4" key="1">
    <citation type="journal article" date="2020" name="Stud. Mycol.">
        <title>101 Dothideomycetes genomes: a test case for predicting lifestyles and emergence of pathogens.</title>
        <authorList>
            <person name="Haridas S."/>
            <person name="Albert R."/>
            <person name="Binder M."/>
            <person name="Bloem J."/>
            <person name="Labutti K."/>
            <person name="Salamov A."/>
            <person name="Andreopoulos B."/>
            <person name="Baker S."/>
            <person name="Barry K."/>
            <person name="Bills G."/>
            <person name="Bluhm B."/>
            <person name="Cannon C."/>
            <person name="Castanera R."/>
            <person name="Culley D."/>
            <person name="Daum C."/>
            <person name="Ezra D."/>
            <person name="Gonzalez J."/>
            <person name="Henrissat B."/>
            <person name="Kuo A."/>
            <person name="Liang C."/>
            <person name="Lipzen A."/>
            <person name="Lutzoni F."/>
            <person name="Magnuson J."/>
            <person name="Mondo S."/>
            <person name="Nolan M."/>
            <person name="Ohm R."/>
            <person name="Pangilinan J."/>
            <person name="Park H.-J."/>
            <person name="Ramirez L."/>
            <person name="Alfaro M."/>
            <person name="Sun H."/>
            <person name="Tritt A."/>
            <person name="Yoshinaga Y."/>
            <person name="Zwiers L.-H."/>
            <person name="Turgeon B."/>
            <person name="Goodwin S."/>
            <person name="Spatafora J."/>
            <person name="Crous P."/>
            <person name="Grigoriev I."/>
        </authorList>
    </citation>
    <scope>NUCLEOTIDE SEQUENCE</scope>
    <source>
        <strain evidence="2 4">CBS 304.34</strain>
    </source>
</reference>
<sequence>MPPGRTSLPVTLDNHSVAHVSVNTMAPRLAFGKSYECFSILKRILRGWGVLQHFRYGYETMLFFARAVVAGRNDTSAAAKETIVISAAVKKTVVICAINFVESRAGVAECVCKVCKVATLRVDLEIVPWYRERGCSRISSGNQAHTTKVSEPNKHSEKDCSMTWHVRGVHDSDLTTFP</sequence>
<organism evidence="2">
    <name type="scientific">Mytilinidion resinicola</name>
    <dbReference type="NCBI Taxonomy" id="574789"/>
    <lineage>
        <taxon>Eukaryota</taxon>
        <taxon>Fungi</taxon>
        <taxon>Dikarya</taxon>
        <taxon>Ascomycota</taxon>
        <taxon>Pezizomycotina</taxon>
        <taxon>Dothideomycetes</taxon>
        <taxon>Pleosporomycetidae</taxon>
        <taxon>Mytilinidiales</taxon>
        <taxon>Mytilinidiaceae</taxon>
        <taxon>Mytilinidion</taxon>
    </lineage>
</organism>
<feature type="compositionally biased region" description="Polar residues" evidence="1">
    <location>
        <begin position="140"/>
        <end position="150"/>
    </location>
</feature>
<evidence type="ECO:0000313" key="4">
    <source>
        <dbReference type="RefSeq" id="XP_033568392.1"/>
    </source>
</evidence>
<reference evidence="4" key="2">
    <citation type="submission" date="2020-04" db="EMBL/GenBank/DDBJ databases">
        <authorList>
            <consortium name="NCBI Genome Project"/>
        </authorList>
    </citation>
    <scope>NUCLEOTIDE SEQUENCE</scope>
    <source>
        <strain evidence="4">CBS 304.34</strain>
    </source>
</reference>
<gene>
    <name evidence="2 4" type="ORF">BDZ99DRAFT_483672</name>
</gene>
<dbReference type="AlphaFoldDB" id="A0A6A6XYS3"/>
<dbReference type="EMBL" id="MU003730">
    <property type="protein sequence ID" value="KAF2801428.1"/>
    <property type="molecule type" value="Genomic_DNA"/>
</dbReference>
<evidence type="ECO:0000256" key="1">
    <source>
        <dbReference type="SAM" id="MobiDB-lite"/>
    </source>
</evidence>
<dbReference type="GeneID" id="54463481"/>
<dbReference type="Proteomes" id="UP000504636">
    <property type="component" value="Unplaced"/>
</dbReference>
<dbReference type="RefSeq" id="XP_033568392.1">
    <property type="nucleotide sequence ID" value="XM_033722588.1"/>
</dbReference>
<name>A0A6A6XYS3_9PEZI</name>
<evidence type="ECO:0000313" key="3">
    <source>
        <dbReference type="Proteomes" id="UP000504636"/>
    </source>
</evidence>
<accession>A0A6A6XYS3</accession>
<proteinExistence type="predicted"/>